<dbReference type="EMBL" id="WJHE01000474">
    <property type="protein sequence ID" value="MST33080.1"/>
    <property type="molecule type" value="Genomic_DNA"/>
</dbReference>
<reference evidence="2 3" key="1">
    <citation type="submission" date="2019-11" db="EMBL/GenBank/DDBJ databases">
        <title>Acidiferrimicrobium australis gen. nov., sp. nov., an acidophilic and obligately heterotrophic, member of the Actinobacteria that catalyses dissimilatory oxido- reduction of iron isolated from metal-rich acidic water in Chile.</title>
        <authorList>
            <person name="Gonzalez D."/>
            <person name="Huber K."/>
            <person name="Hedrich S."/>
            <person name="Rojas-Villalobos C."/>
            <person name="Quatrini R."/>
            <person name="Dinamarca M.A."/>
            <person name="Schwarz A."/>
            <person name="Canales C."/>
            <person name="Nancucheo I."/>
        </authorList>
    </citation>
    <scope>NUCLEOTIDE SEQUENCE [LARGE SCALE GENOMIC DNA]</scope>
    <source>
        <strain evidence="2 3">USS-CCA1</strain>
    </source>
</reference>
<dbReference type="Proteomes" id="UP000437736">
    <property type="component" value="Unassembled WGS sequence"/>
</dbReference>
<keyword evidence="3" id="KW-1185">Reference proteome</keyword>
<sequence length="165" mass="17960">MADNSAALRRARREDARIKRQRAYEAITALETSGQPVTFPAVAARASVSVSLLYSDQDLAGRIAAARDRQRQAGADRAWQLPARSLITEHSLRVELTNAKDQARRLTEEINLLRGRLSRHSGHKPTPPGGKPSLLPSTSSRPASRAGSRQPPPTTAHRPAPSRPP</sequence>
<proteinExistence type="predicted"/>
<protein>
    <recommendedName>
        <fullName evidence="4">Transposase</fullName>
    </recommendedName>
</protein>
<evidence type="ECO:0008006" key="4">
    <source>
        <dbReference type="Google" id="ProtNLM"/>
    </source>
</evidence>
<evidence type="ECO:0000256" key="1">
    <source>
        <dbReference type="SAM" id="MobiDB-lite"/>
    </source>
</evidence>
<comment type="caution">
    <text evidence="2">The sequence shown here is derived from an EMBL/GenBank/DDBJ whole genome shotgun (WGS) entry which is preliminary data.</text>
</comment>
<evidence type="ECO:0000313" key="3">
    <source>
        <dbReference type="Proteomes" id="UP000437736"/>
    </source>
</evidence>
<evidence type="ECO:0000313" key="2">
    <source>
        <dbReference type="EMBL" id="MST33080.1"/>
    </source>
</evidence>
<gene>
    <name evidence="2" type="ORF">GHK86_10150</name>
</gene>
<accession>A0ABW9QU44</accession>
<name>A0ABW9QU44_9ACTN</name>
<organism evidence="2 3">
    <name type="scientific">Acidiferrimicrobium australe</name>
    <dbReference type="NCBI Taxonomy" id="2664430"/>
    <lineage>
        <taxon>Bacteria</taxon>
        <taxon>Bacillati</taxon>
        <taxon>Actinomycetota</taxon>
        <taxon>Acidimicrobiia</taxon>
        <taxon>Acidimicrobiales</taxon>
        <taxon>Acidimicrobiaceae</taxon>
        <taxon>Acidiferrimicrobium</taxon>
    </lineage>
</organism>
<feature type="region of interest" description="Disordered" evidence="1">
    <location>
        <begin position="115"/>
        <end position="165"/>
    </location>
</feature>